<name>A0A317VEU3_9EURO</name>
<dbReference type="GO" id="GO:0050992">
    <property type="term" value="P:dimethylallyl diphosphate biosynthetic process"/>
    <property type="evidence" value="ECO:0007669"/>
    <property type="project" value="UniProtKB-UniPathway"/>
</dbReference>
<dbReference type="Gene3D" id="3.90.79.10">
    <property type="entry name" value="Nucleoside Triphosphate Pyrophosphohydrolase"/>
    <property type="match status" value="1"/>
</dbReference>
<keyword evidence="5" id="KW-0444">Lipid biosynthesis</keyword>
<gene>
    <name evidence="14" type="ORF">BO70DRAFT_320148</name>
</gene>
<sequence length="251" mass="29000">MPSTDRKYPQITAENVCQLFPDVQPLSLSQTATHPTSTTVHPELVGRDEEQIRLMNEMCIVVDEDENEIGMASKRACHLLPNITQGLLHRAFSVLLFDTSNRLLLQRRASEKITWPDYWTNTCCSHPLAIAGETGADFHAAMAGARRAAQRKLEHELGIRLSDAQAERGLKFMTRMQYECAFEGGWGEKEVTYIFILQLDTDLDINRNEIRDYRYLSREEFGEMFADPTQLFTPWFRHMVREFLPAWWDAL</sequence>
<evidence type="ECO:0000256" key="10">
    <source>
        <dbReference type="ARBA" id="ARBA00023229"/>
    </source>
</evidence>
<dbReference type="NCBIfam" id="TIGR02150">
    <property type="entry name" value="IPP_isom_1"/>
    <property type="match status" value="1"/>
</dbReference>
<dbReference type="STRING" id="1448321.A0A317VEU3"/>
<feature type="domain" description="Nudix hydrolase" evidence="13">
    <location>
        <begin position="87"/>
        <end position="238"/>
    </location>
</feature>
<evidence type="ECO:0000256" key="2">
    <source>
        <dbReference type="ARBA" id="ARBA00004826"/>
    </source>
</evidence>
<dbReference type="CDD" id="cd02885">
    <property type="entry name" value="NUDIX_IPP_Isomerase"/>
    <property type="match status" value="1"/>
</dbReference>
<dbReference type="GO" id="GO:0005737">
    <property type="term" value="C:cytoplasm"/>
    <property type="evidence" value="ECO:0007669"/>
    <property type="project" value="TreeGrafter"/>
</dbReference>
<dbReference type="GO" id="GO:0046872">
    <property type="term" value="F:metal ion binding"/>
    <property type="evidence" value="ECO:0007669"/>
    <property type="project" value="UniProtKB-KW"/>
</dbReference>
<dbReference type="PROSITE" id="PS51462">
    <property type="entry name" value="NUDIX"/>
    <property type="match status" value="1"/>
</dbReference>
<dbReference type="EMBL" id="MSFL01000025">
    <property type="protein sequence ID" value="PWY72884.1"/>
    <property type="molecule type" value="Genomic_DNA"/>
</dbReference>
<organism evidence="14 15">
    <name type="scientific">Aspergillus heteromorphus CBS 117.55</name>
    <dbReference type="NCBI Taxonomy" id="1448321"/>
    <lineage>
        <taxon>Eukaryota</taxon>
        <taxon>Fungi</taxon>
        <taxon>Dikarya</taxon>
        <taxon>Ascomycota</taxon>
        <taxon>Pezizomycotina</taxon>
        <taxon>Eurotiomycetes</taxon>
        <taxon>Eurotiomycetidae</taxon>
        <taxon>Eurotiales</taxon>
        <taxon>Aspergillaceae</taxon>
        <taxon>Aspergillus</taxon>
        <taxon>Aspergillus subgen. Circumdati</taxon>
    </lineage>
</organism>
<dbReference type="InterPro" id="IPR015797">
    <property type="entry name" value="NUDIX_hydrolase-like_dom_sf"/>
</dbReference>
<dbReference type="GO" id="GO:0004452">
    <property type="term" value="F:isopentenyl-diphosphate delta-isomerase activity"/>
    <property type="evidence" value="ECO:0007669"/>
    <property type="project" value="UniProtKB-EC"/>
</dbReference>
<dbReference type="Pfam" id="PF00293">
    <property type="entry name" value="NUDIX"/>
    <property type="match status" value="1"/>
</dbReference>
<dbReference type="OrthoDB" id="510307at2759"/>
<dbReference type="InterPro" id="IPR011876">
    <property type="entry name" value="IsopentenylPP_isomerase_typ1"/>
</dbReference>
<dbReference type="GO" id="GO:0009240">
    <property type="term" value="P:isopentenyl diphosphate biosynthetic process"/>
    <property type="evidence" value="ECO:0007669"/>
    <property type="project" value="TreeGrafter"/>
</dbReference>
<dbReference type="PANTHER" id="PTHR10885:SF0">
    <property type="entry name" value="ISOPENTENYL-DIPHOSPHATE DELTA-ISOMERASE"/>
    <property type="match status" value="1"/>
</dbReference>
<evidence type="ECO:0000256" key="4">
    <source>
        <dbReference type="ARBA" id="ARBA00012057"/>
    </source>
</evidence>
<comment type="catalytic activity">
    <reaction evidence="12">
        <text>isopentenyl diphosphate = dimethylallyl diphosphate</text>
        <dbReference type="Rhea" id="RHEA:23284"/>
        <dbReference type="ChEBI" id="CHEBI:57623"/>
        <dbReference type="ChEBI" id="CHEBI:128769"/>
        <dbReference type="EC" id="5.3.3.2"/>
    </reaction>
    <physiologicalReaction direction="left-to-right" evidence="12">
        <dbReference type="Rhea" id="RHEA:23285"/>
    </physiologicalReaction>
</comment>
<reference evidence="14 15" key="1">
    <citation type="submission" date="2016-12" db="EMBL/GenBank/DDBJ databases">
        <title>The genomes of Aspergillus section Nigri reveals drivers in fungal speciation.</title>
        <authorList>
            <consortium name="DOE Joint Genome Institute"/>
            <person name="Vesth T.C."/>
            <person name="Nybo J."/>
            <person name="Theobald S."/>
            <person name="Brandl J."/>
            <person name="Frisvad J.C."/>
            <person name="Nielsen K.F."/>
            <person name="Lyhne E.K."/>
            <person name="Kogle M.E."/>
            <person name="Kuo A."/>
            <person name="Riley R."/>
            <person name="Clum A."/>
            <person name="Nolan M."/>
            <person name="Lipzen A."/>
            <person name="Salamov A."/>
            <person name="Henrissat B."/>
            <person name="Wiebenga A."/>
            <person name="De Vries R.P."/>
            <person name="Grigoriev I.V."/>
            <person name="Mortensen U.H."/>
            <person name="Andersen M.R."/>
            <person name="Baker S.E."/>
        </authorList>
    </citation>
    <scope>NUCLEOTIDE SEQUENCE [LARGE SCALE GENOMIC DNA]</scope>
    <source>
        <strain evidence="14 15">CBS 117.55</strain>
    </source>
</reference>
<evidence type="ECO:0000259" key="13">
    <source>
        <dbReference type="PROSITE" id="PS51462"/>
    </source>
</evidence>
<keyword evidence="10" id="KW-0414">Isoprene biosynthesis</keyword>
<dbReference type="AlphaFoldDB" id="A0A317VEU3"/>
<proteinExistence type="inferred from homology"/>
<dbReference type="InterPro" id="IPR000086">
    <property type="entry name" value="NUDIX_hydrolase_dom"/>
</dbReference>
<evidence type="ECO:0000256" key="9">
    <source>
        <dbReference type="ARBA" id="ARBA00023098"/>
    </source>
</evidence>
<dbReference type="PIRSF" id="PIRSF018427">
    <property type="entry name" value="Isopntndiph_ism"/>
    <property type="match status" value="1"/>
</dbReference>
<dbReference type="GO" id="GO:0006694">
    <property type="term" value="P:steroid biosynthetic process"/>
    <property type="evidence" value="ECO:0007669"/>
    <property type="project" value="UniProtKB-KW"/>
</dbReference>
<evidence type="ECO:0000256" key="3">
    <source>
        <dbReference type="ARBA" id="ARBA00007579"/>
    </source>
</evidence>
<dbReference type="PANTHER" id="PTHR10885">
    <property type="entry name" value="ISOPENTENYL-DIPHOSPHATE DELTA-ISOMERASE"/>
    <property type="match status" value="1"/>
</dbReference>
<dbReference type="SUPFAM" id="SSF55811">
    <property type="entry name" value="Nudix"/>
    <property type="match status" value="1"/>
</dbReference>
<dbReference type="VEuPathDB" id="FungiDB:BO70DRAFT_320148"/>
<evidence type="ECO:0000256" key="8">
    <source>
        <dbReference type="ARBA" id="ARBA00022955"/>
    </source>
</evidence>
<accession>A0A317VEU3</accession>
<dbReference type="NCBIfam" id="NF002995">
    <property type="entry name" value="PRK03759.1"/>
    <property type="match status" value="1"/>
</dbReference>
<evidence type="ECO:0000256" key="7">
    <source>
        <dbReference type="ARBA" id="ARBA00022842"/>
    </source>
</evidence>
<dbReference type="Proteomes" id="UP000247233">
    <property type="component" value="Unassembled WGS sequence"/>
</dbReference>
<comment type="similarity">
    <text evidence="3">Belongs to the IPP isomerase type 1 family.</text>
</comment>
<evidence type="ECO:0000256" key="5">
    <source>
        <dbReference type="ARBA" id="ARBA00022516"/>
    </source>
</evidence>
<dbReference type="EC" id="5.3.3.2" evidence="4"/>
<dbReference type="FunFam" id="3.90.79.10:FF:000012">
    <property type="entry name" value="Isopentenyl-diphosphate Delta-isomerase 1"/>
    <property type="match status" value="1"/>
</dbReference>
<comment type="pathway">
    <text evidence="2">Isoprenoid biosynthesis; dimethylallyl diphosphate biosynthesis; dimethylallyl diphosphate from isopentenyl diphosphate: step 1/1.</text>
</comment>
<comment type="cofactor">
    <cofactor evidence="1">
        <name>Mg(2+)</name>
        <dbReference type="ChEBI" id="CHEBI:18420"/>
    </cofactor>
</comment>
<evidence type="ECO:0000256" key="1">
    <source>
        <dbReference type="ARBA" id="ARBA00001946"/>
    </source>
</evidence>
<keyword evidence="7" id="KW-0460">Magnesium</keyword>
<feature type="non-terminal residue" evidence="14">
    <location>
        <position position="251"/>
    </location>
</feature>
<evidence type="ECO:0000256" key="11">
    <source>
        <dbReference type="ARBA" id="ARBA00023235"/>
    </source>
</evidence>
<evidence type="ECO:0000256" key="12">
    <source>
        <dbReference type="ARBA" id="ARBA00029294"/>
    </source>
</evidence>
<keyword evidence="8" id="KW-0752">Steroid biosynthesis</keyword>
<keyword evidence="9" id="KW-0443">Lipid metabolism</keyword>
<dbReference type="RefSeq" id="XP_025396538.1">
    <property type="nucleotide sequence ID" value="XM_025540465.1"/>
</dbReference>
<evidence type="ECO:0000313" key="15">
    <source>
        <dbReference type="Proteomes" id="UP000247233"/>
    </source>
</evidence>
<dbReference type="UniPathway" id="UPA00059">
    <property type="reaction ID" value="UER00104"/>
</dbReference>
<keyword evidence="6" id="KW-0479">Metal-binding</keyword>
<keyword evidence="15" id="KW-1185">Reference proteome</keyword>
<keyword evidence="11 14" id="KW-0413">Isomerase</keyword>
<comment type="caution">
    <text evidence="14">The sequence shown here is derived from an EMBL/GenBank/DDBJ whole genome shotgun (WGS) entry which is preliminary data.</text>
</comment>
<evidence type="ECO:0000313" key="14">
    <source>
        <dbReference type="EMBL" id="PWY72884.1"/>
    </source>
</evidence>
<protein>
    <recommendedName>
        <fullName evidence="4">isopentenyl-diphosphate Delta-isomerase</fullName>
        <ecNumber evidence="4">5.3.3.2</ecNumber>
    </recommendedName>
</protein>
<dbReference type="GeneID" id="37062702"/>
<evidence type="ECO:0000256" key="6">
    <source>
        <dbReference type="ARBA" id="ARBA00022723"/>
    </source>
</evidence>